<dbReference type="InterPro" id="IPR003607">
    <property type="entry name" value="HD/PDEase_dom"/>
</dbReference>
<organism evidence="2">
    <name type="scientific">Dictyoglomus thermophilum</name>
    <dbReference type="NCBI Taxonomy" id="14"/>
    <lineage>
        <taxon>Bacteria</taxon>
        <taxon>Pseudomonadati</taxon>
        <taxon>Dictyoglomota</taxon>
        <taxon>Dictyoglomia</taxon>
        <taxon>Dictyoglomales</taxon>
        <taxon>Dictyoglomaceae</taxon>
        <taxon>Dictyoglomus</taxon>
    </lineage>
</organism>
<name>A0A7V3ZJ10_DICTH</name>
<protein>
    <submittedName>
        <fullName evidence="2">HD domain-containing protein</fullName>
    </submittedName>
</protein>
<dbReference type="AlphaFoldDB" id="A0A7V3ZJ10"/>
<dbReference type="CDD" id="cd00077">
    <property type="entry name" value="HDc"/>
    <property type="match status" value="2"/>
</dbReference>
<dbReference type="Pfam" id="PF01966">
    <property type="entry name" value="HD"/>
    <property type="match status" value="1"/>
</dbReference>
<dbReference type="InterPro" id="IPR037522">
    <property type="entry name" value="HD_GYP_dom"/>
</dbReference>
<proteinExistence type="predicted"/>
<dbReference type="Gene3D" id="1.10.3210.10">
    <property type="entry name" value="Hypothetical protein af1432"/>
    <property type="match status" value="2"/>
</dbReference>
<dbReference type="PROSITE" id="PS51832">
    <property type="entry name" value="HD_GYP"/>
    <property type="match status" value="1"/>
</dbReference>
<reference evidence="2" key="1">
    <citation type="journal article" date="2020" name="mSystems">
        <title>Genome- and Community-Level Interaction Insights into Carbon Utilization and Element Cycling Functions of Hydrothermarchaeota in Hydrothermal Sediment.</title>
        <authorList>
            <person name="Zhou Z."/>
            <person name="Liu Y."/>
            <person name="Xu W."/>
            <person name="Pan J."/>
            <person name="Luo Z.H."/>
            <person name="Li M."/>
        </authorList>
    </citation>
    <scope>NUCLEOTIDE SEQUENCE [LARGE SCALE GENOMIC DNA]</scope>
    <source>
        <strain evidence="2">SpSt-70</strain>
    </source>
</reference>
<evidence type="ECO:0000259" key="1">
    <source>
        <dbReference type="PROSITE" id="PS51832"/>
    </source>
</evidence>
<dbReference type="SMART" id="SM00471">
    <property type="entry name" value="HDc"/>
    <property type="match status" value="2"/>
</dbReference>
<feature type="domain" description="HD-GYP" evidence="1">
    <location>
        <begin position="198"/>
        <end position="391"/>
    </location>
</feature>
<comment type="caution">
    <text evidence="2">The sequence shown here is derived from an EMBL/GenBank/DDBJ whole genome shotgun (WGS) entry which is preliminary data.</text>
</comment>
<dbReference type="PANTHER" id="PTHR43155">
    <property type="entry name" value="CYCLIC DI-GMP PHOSPHODIESTERASE PA4108-RELATED"/>
    <property type="match status" value="1"/>
</dbReference>
<accession>A0A7V3ZJ10</accession>
<evidence type="ECO:0000313" key="2">
    <source>
        <dbReference type="EMBL" id="HGK23685.1"/>
    </source>
</evidence>
<dbReference type="PANTHER" id="PTHR43155:SF1">
    <property type="entry name" value="3'3'-CGAMP-SPECIFIC PHOSPHODIESTERASE 1"/>
    <property type="match status" value="1"/>
</dbReference>
<dbReference type="InterPro" id="IPR006674">
    <property type="entry name" value="HD_domain"/>
</dbReference>
<sequence>MSVLGFLLAFSEHLDSQLPENRRHSSRVANISLAIANYLNLSEKSKYDLAISALLHDAGNGNKNHNNNNNHKEISDHALKSSLFLSDIPFLERASTIIKYHHFPWNLGKGEFYQDEKIPIESQILNLAEHIDESYDKSKYILKEKNKIIKKIKEKGEKIFNPDVLNAFYDLSQKESFWFEINYDDITPQNFSCDIKLDIDSFLLLSKAIARIVDYRSKIQVRHSRNVANIASFLAGNLGFNDEKIKRIRISGYLHDIGKVALSSEILLKDDKLTRREIEYIKVHPFKTFVTLKKSVPFEDIIIWSSYHHEKLNGKGYPFRLKGNEIPTEARVVAIADIYSALLEDRPYRKGISEARAINYMRKLAREGYIDKEIFGVLYENREELKSVIRL</sequence>
<gene>
    <name evidence="2" type="ORF">ENU78_04440</name>
</gene>
<dbReference type="SUPFAM" id="SSF109604">
    <property type="entry name" value="HD-domain/PDEase-like"/>
    <property type="match status" value="2"/>
</dbReference>
<dbReference type="EMBL" id="DTDV01000013">
    <property type="protein sequence ID" value="HGK23685.1"/>
    <property type="molecule type" value="Genomic_DNA"/>
</dbReference>
<dbReference type="Pfam" id="PF13487">
    <property type="entry name" value="HD_5"/>
    <property type="match status" value="1"/>
</dbReference>